<dbReference type="GO" id="GO:0016491">
    <property type="term" value="F:oxidoreductase activity"/>
    <property type="evidence" value="ECO:0007669"/>
    <property type="project" value="InterPro"/>
</dbReference>
<proteinExistence type="predicted"/>
<reference evidence="1 2" key="1">
    <citation type="submission" date="2010-12" db="EMBL/GenBank/DDBJ databases">
        <authorList>
            <person name="Muzny D."/>
            <person name="Qin X."/>
            <person name="Deng J."/>
            <person name="Jiang H."/>
            <person name="Liu Y."/>
            <person name="Qu J."/>
            <person name="Song X.-Z."/>
            <person name="Zhang L."/>
            <person name="Thornton R."/>
            <person name="Coyle M."/>
            <person name="Francisco L."/>
            <person name="Jackson L."/>
            <person name="Javaid M."/>
            <person name="Korchina V."/>
            <person name="Kovar C."/>
            <person name="Mata R."/>
            <person name="Mathew T."/>
            <person name="Ngo R."/>
            <person name="Nguyen L."/>
            <person name="Nguyen N."/>
            <person name="Okwuonu G."/>
            <person name="Ongeri F."/>
            <person name="Pham C."/>
            <person name="Simmons D."/>
            <person name="Wilczek-Boney K."/>
            <person name="Hale W."/>
            <person name="Jakkamsetti A."/>
            <person name="Pham P."/>
            <person name="Ruth R."/>
            <person name="San Lucas F."/>
            <person name="Warren J."/>
            <person name="Zhang J."/>
            <person name="Zhao Z."/>
            <person name="Zhou C."/>
            <person name="Zhu D."/>
            <person name="Lee S."/>
            <person name="Bess C."/>
            <person name="Blankenburg K."/>
            <person name="Forbes L."/>
            <person name="Fu Q."/>
            <person name="Gubbala S."/>
            <person name="Hirani K."/>
            <person name="Jayaseelan J.C."/>
            <person name="Lara F."/>
            <person name="Munidasa M."/>
            <person name="Palculict T."/>
            <person name="Patil S."/>
            <person name="Pu L.-L."/>
            <person name="Saada N."/>
            <person name="Tang L."/>
            <person name="Weissenberger G."/>
            <person name="Zhu Y."/>
            <person name="Hemphill L."/>
            <person name="Shang Y."/>
            <person name="Youmans B."/>
            <person name="Ayvaz T."/>
            <person name="Ross M."/>
            <person name="Santibanez J."/>
            <person name="Aqrawi P."/>
            <person name="Gross S."/>
            <person name="Joshi V."/>
            <person name="Fowler G."/>
            <person name="Nazareth L."/>
            <person name="Reid J."/>
            <person name="Worley K."/>
            <person name="Petrosino J."/>
            <person name="Highlander S."/>
            <person name="Gibbs R."/>
        </authorList>
    </citation>
    <scope>NUCLEOTIDE SEQUENCE [LARGE SCALE GENOMIC DNA]</scope>
    <source>
        <strain evidence="1 2">ATCC 23263</strain>
    </source>
</reference>
<dbReference type="Proteomes" id="UP000004754">
    <property type="component" value="Unassembled WGS sequence"/>
</dbReference>
<comment type="caution">
    <text evidence="1">The sequence shown here is derived from an EMBL/GenBank/DDBJ whole genome shotgun (WGS) entry which is preliminary data.</text>
</comment>
<dbReference type="EMBL" id="AEQN01000020">
    <property type="protein sequence ID" value="EFV01407.1"/>
    <property type="molecule type" value="Genomic_DNA"/>
</dbReference>
<protein>
    <recommendedName>
        <fullName evidence="3">Nitroreductase domain-containing protein</fullName>
    </recommendedName>
</protein>
<evidence type="ECO:0000313" key="2">
    <source>
        <dbReference type="Proteomes" id="UP000004754"/>
    </source>
</evidence>
<sequence>MGIFDPYKVASVAHVPNDLPVSALIVVGHLATDPRVPKRKTVDELLTYCR</sequence>
<dbReference type="InterPro" id="IPR000415">
    <property type="entry name" value="Nitroreductase-like"/>
</dbReference>
<evidence type="ECO:0000313" key="1">
    <source>
        <dbReference type="EMBL" id="EFV01407.1"/>
    </source>
</evidence>
<dbReference type="OrthoDB" id="9812105at2"/>
<dbReference type="AlphaFoldDB" id="E6MHN3"/>
<evidence type="ECO:0008006" key="3">
    <source>
        <dbReference type="Google" id="ProtNLM"/>
    </source>
</evidence>
<keyword evidence="2" id="KW-1185">Reference proteome</keyword>
<dbReference type="STRING" id="887929.HMP0721_1522"/>
<dbReference type="RefSeq" id="WP_006598944.1">
    <property type="nucleotide sequence ID" value="NZ_GL622359.1"/>
</dbReference>
<dbReference type="SUPFAM" id="SSF55469">
    <property type="entry name" value="FMN-dependent nitroreductase-like"/>
    <property type="match status" value="1"/>
</dbReference>
<organism evidence="1 2">
    <name type="scientific">Pseudoramibacter alactolyticus ATCC 23263</name>
    <dbReference type="NCBI Taxonomy" id="887929"/>
    <lineage>
        <taxon>Bacteria</taxon>
        <taxon>Bacillati</taxon>
        <taxon>Bacillota</taxon>
        <taxon>Clostridia</taxon>
        <taxon>Eubacteriales</taxon>
        <taxon>Eubacteriaceae</taxon>
        <taxon>Pseudoramibacter</taxon>
    </lineage>
</organism>
<name>E6MHN3_9FIRM</name>
<dbReference type="HOGENOM" id="CLU_3121608_0_0_9"/>
<gene>
    <name evidence="1" type="ORF">HMP0721_1522</name>
</gene>
<accession>E6MHN3</accession>